<dbReference type="EMBL" id="CP000804">
    <property type="protein sequence ID" value="ABU57328.1"/>
    <property type="molecule type" value="Genomic_DNA"/>
</dbReference>
<dbReference type="PANTHER" id="PTHR40111">
    <property type="entry name" value="CEPHALOSPORIN-C DEACETYLASE"/>
    <property type="match status" value="1"/>
</dbReference>
<feature type="domain" description="Acetyl xylan esterase" evidence="4">
    <location>
        <begin position="1"/>
        <end position="319"/>
    </location>
</feature>
<keyword evidence="6" id="KW-1185">Reference proteome</keyword>
<dbReference type="InterPro" id="IPR008391">
    <property type="entry name" value="AXE1_dom"/>
</dbReference>
<feature type="active site" description="Nucleophile" evidence="1">
    <location>
        <position position="188"/>
    </location>
</feature>
<dbReference type="OrthoDB" id="9770528at2"/>
<dbReference type="GO" id="GO:0005976">
    <property type="term" value="P:polysaccharide metabolic process"/>
    <property type="evidence" value="ECO:0007669"/>
    <property type="project" value="TreeGrafter"/>
</dbReference>
<name>A7NIM8_ROSCS</name>
<dbReference type="eggNOG" id="COG3458">
    <property type="taxonomic scope" value="Bacteria"/>
</dbReference>
<sequence>MAFFDLSFDELQQYRPPREEPPDFDAFWRMTLDEARAYPLDARFEPCDAGLATVETFDVTFRGYGGQPIKGWLLLPRHRSGPLPCVVEYIGYGGGRGFPTDWLLWSAAGYAHLVMDTRGQGSAWLKGDTPDPEPEGSNPHHPGFMTRGIASPFTYYYRRVFTDAVRAVEAARAHPAVDARRVAVTGGSQGGGIAIAVAGLMHDIRATMPDVPFLCHYRRATEISDSNPYFEIARYCKVHRDRVEAVFQTLSYFDGINFAARAQAPALFSVGLMDDVCPPSTVYAAYNYYAGRKEIRVYRYNQHEGGGTFQNQEKIRFLREAVEV</sequence>
<organism evidence="5 6">
    <name type="scientific">Roseiflexus castenholzii (strain DSM 13941 / HLO8)</name>
    <dbReference type="NCBI Taxonomy" id="383372"/>
    <lineage>
        <taxon>Bacteria</taxon>
        <taxon>Bacillati</taxon>
        <taxon>Chloroflexota</taxon>
        <taxon>Chloroflexia</taxon>
        <taxon>Chloroflexales</taxon>
        <taxon>Roseiflexineae</taxon>
        <taxon>Roseiflexaceae</taxon>
        <taxon>Roseiflexus</taxon>
    </lineage>
</organism>
<dbReference type="SUPFAM" id="SSF53474">
    <property type="entry name" value="alpha/beta-Hydrolases"/>
    <property type="match status" value="1"/>
</dbReference>
<feature type="active site" description="Charge relay system" evidence="1">
    <location>
        <position position="303"/>
    </location>
</feature>
<dbReference type="KEGG" id="rca:Rcas_1231"/>
<proteinExistence type="predicted"/>
<dbReference type="HOGENOM" id="CLU_054209_1_0_0"/>
<accession>A7NIM8</accession>
<evidence type="ECO:0000313" key="6">
    <source>
        <dbReference type="Proteomes" id="UP000000263"/>
    </source>
</evidence>
<dbReference type="InterPro" id="IPR039069">
    <property type="entry name" value="CE7"/>
</dbReference>
<dbReference type="Gene3D" id="3.40.50.1820">
    <property type="entry name" value="alpha/beta hydrolase"/>
    <property type="match status" value="1"/>
</dbReference>
<feature type="region of interest" description="Disordered" evidence="3">
    <location>
        <begin position="123"/>
        <end position="144"/>
    </location>
</feature>
<dbReference type="STRING" id="383372.Rcas_1231"/>
<dbReference type="GO" id="GO:0052689">
    <property type="term" value="F:carboxylic ester hydrolase activity"/>
    <property type="evidence" value="ECO:0007669"/>
    <property type="project" value="TreeGrafter"/>
</dbReference>
<evidence type="ECO:0000313" key="5">
    <source>
        <dbReference type="EMBL" id="ABU57328.1"/>
    </source>
</evidence>
<dbReference type="PANTHER" id="PTHR40111:SF1">
    <property type="entry name" value="CEPHALOSPORIN-C DEACETYLASE"/>
    <property type="match status" value="1"/>
</dbReference>
<dbReference type="RefSeq" id="WP_012119758.1">
    <property type="nucleotide sequence ID" value="NC_009767.1"/>
</dbReference>
<reference evidence="5 6" key="1">
    <citation type="submission" date="2007-08" db="EMBL/GenBank/DDBJ databases">
        <title>Complete sequence of Roseiflexus castenholzii DSM 13941.</title>
        <authorList>
            <consortium name="US DOE Joint Genome Institute"/>
            <person name="Copeland A."/>
            <person name="Lucas S."/>
            <person name="Lapidus A."/>
            <person name="Barry K."/>
            <person name="Glavina del Rio T."/>
            <person name="Dalin E."/>
            <person name="Tice H."/>
            <person name="Pitluck S."/>
            <person name="Thompson L.S."/>
            <person name="Brettin T."/>
            <person name="Bruce D."/>
            <person name="Detter J.C."/>
            <person name="Han C."/>
            <person name="Tapia R."/>
            <person name="Schmutz J."/>
            <person name="Larimer F."/>
            <person name="Land M."/>
            <person name="Hauser L."/>
            <person name="Kyrpides N."/>
            <person name="Mikhailova N."/>
            <person name="Bryant D.A."/>
            <person name="Hanada S."/>
            <person name="Tsukatani Y."/>
            <person name="Richardson P."/>
        </authorList>
    </citation>
    <scope>NUCLEOTIDE SEQUENCE [LARGE SCALE GENOMIC DNA]</scope>
    <source>
        <strain evidence="6">DSM 13941 / HLO8</strain>
    </source>
</reference>
<evidence type="ECO:0000256" key="2">
    <source>
        <dbReference type="PIRSR" id="PIRSR639069-2"/>
    </source>
</evidence>
<dbReference type="Proteomes" id="UP000000263">
    <property type="component" value="Chromosome"/>
</dbReference>
<dbReference type="FunFam" id="3.40.50.1820:FF:000230">
    <property type="entry name" value="Cephalosporin-C deacetylase"/>
    <property type="match status" value="1"/>
</dbReference>
<protein>
    <submittedName>
        <fullName evidence="5">Acetyl xylan esterase</fullName>
    </submittedName>
</protein>
<dbReference type="AlphaFoldDB" id="A7NIM8"/>
<dbReference type="InterPro" id="IPR029058">
    <property type="entry name" value="AB_hydrolase_fold"/>
</dbReference>
<evidence type="ECO:0000259" key="4">
    <source>
        <dbReference type="Pfam" id="PF05448"/>
    </source>
</evidence>
<evidence type="ECO:0000256" key="3">
    <source>
        <dbReference type="SAM" id="MobiDB-lite"/>
    </source>
</evidence>
<dbReference type="Pfam" id="PF05448">
    <property type="entry name" value="AXE1"/>
    <property type="match status" value="1"/>
</dbReference>
<evidence type="ECO:0000256" key="1">
    <source>
        <dbReference type="PIRSR" id="PIRSR639069-1"/>
    </source>
</evidence>
<feature type="binding site" evidence="2">
    <location>
        <position position="92"/>
    </location>
    <ligand>
        <name>substrate</name>
    </ligand>
</feature>
<feature type="active site" description="Charge relay system" evidence="1">
    <location>
        <position position="274"/>
    </location>
</feature>
<gene>
    <name evidence="5" type="ordered locus">Rcas_1231</name>
</gene>
<dbReference type="ESTHER" id="roscs-a7nim8">
    <property type="family name" value="Acetyl-esterase_deacetylase"/>
</dbReference>